<comment type="caution">
    <text evidence="1">The sequence shown here is derived from an EMBL/GenBank/DDBJ whole genome shotgun (WGS) entry which is preliminary data.</text>
</comment>
<proteinExistence type="predicted"/>
<dbReference type="EMBL" id="LOMO01000001">
    <property type="protein sequence ID" value="KXY51381.1"/>
    <property type="molecule type" value="Genomic_DNA"/>
</dbReference>
<evidence type="ECO:0000313" key="4">
    <source>
        <dbReference type="Proteomes" id="UP000220210"/>
    </source>
</evidence>
<dbReference type="Proteomes" id="UP000220210">
    <property type="component" value="Unassembled WGS sequence"/>
</dbReference>
<gene>
    <name evidence="1" type="ORF">AT268_33445</name>
    <name evidence="2" type="ORF">CN357_03720</name>
</gene>
<name>A0A9X0SQB2_BACCE</name>
<evidence type="ECO:0000313" key="2">
    <source>
        <dbReference type="EMBL" id="PFF51811.1"/>
    </source>
</evidence>
<dbReference type="AlphaFoldDB" id="A0A9X0SQB2"/>
<dbReference type="EMBL" id="NTSO01000002">
    <property type="protein sequence ID" value="PFF51811.1"/>
    <property type="molecule type" value="Genomic_DNA"/>
</dbReference>
<dbReference type="Proteomes" id="UP000075476">
    <property type="component" value="Unassembled WGS sequence"/>
</dbReference>
<protein>
    <submittedName>
        <fullName evidence="1">Uncharacterized protein</fullName>
    </submittedName>
</protein>
<organism evidence="1 3">
    <name type="scientific">Bacillus cereus</name>
    <dbReference type="NCBI Taxonomy" id="1396"/>
    <lineage>
        <taxon>Bacteria</taxon>
        <taxon>Bacillati</taxon>
        <taxon>Bacillota</taxon>
        <taxon>Bacilli</taxon>
        <taxon>Bacillales</taxon>
        <taxon>Bacillaceae</taxon>
        <taxon>Bacillus</taxon>
        <taxon>Bacillus cereus group</taxon>
    </lineage>
</organism>
<reference evidence="2 4" key="2">
    <citation type="submission" date="2017-09" db="EMBL/GenBank/DDBJ databases">
        <title>Large-scale bioinformatics analysis of Bacillus genomes uncovers conserved roles of natural products in bacterial physiology.</title>
        <authorList>
            <consortium name="Agbiome Team Llc"/>
            <person name="Bleich R.M."/>
            <person name="Kirk G.J."/>
            <person name="Santa Maria K.C."/>
            <person name="Allen S.E."/>
            <person name="Farag S."/>
            <person name="Shank E.A."/>
            <person name="Bowers A."/>
        </authorList>
    </citation>
    <scope>NUCLEOTIDE SEQUENCE [LARGE SCALE GENOMIC DNA]</scope>
    <source>
        <strain evidence="2 4">AFS020204</strain>
    </source>
</reference>
<sequence>MLNSKSIQDMADRYTAYQQCFQHGESENPWDKAYEKAVECMDDIPKLIDDVTYLRSLIKGLQRVKVHTCTVPSSDCWYKNRIHEEFFLCPLTEGYSDRYHVLVNVEGQIKICPIKKEDVSLVGQLLLLDEAHFPLINHNRK</sequence>
<accession>A0A9X0SQB2</accession>
<evidence type="ECO:0000313" key="1">
    <source>
        <dbReference type="EMBL" id="KXY51381.1"/>
    </source>
</evidence>
<dbReference type="RefSeq" id="WP_061662714.1">
    <property type="nucleotide sequence ID" value="NZ_LOMO01000001.1"/>
</dbReference>
<reference evidence="1 3" key="1">
    <citation type="submission" date="2015-12" db="EMBL/GenBank/DDBJ databases">
        <title>Bacillus cereus Group isolate.</title>
        <authorList>
            <person name="Kovac J."/>
        </authorList>
    </citation>
    <scope>NUCLEOTIDE SEQUENCE [LARGE SCALE GENOMIC DNA]</scope>
    <source>
        <strain evidence="1 3">FSL K6-0073</strain>
    </source>
</reference>
<evidence type="ECO:0000313" key="3">
    <source>
        <dbReference type="Proteomes" id="UP000075476"/>
    </source>
</evidence>